<dbReference type="Gene3D" id="3.30.70.2970">
    <property type="entry name" value="Protein of unknown function (DUF541), domain 2"/>
    <property type="match status" value="1"/>
</dbReference>
<comment type="caution">
    <text evidence="1">The sequence shown here is derived from an EMBL/GenBank/DDBJ whole genome shotgun (WGS) entry which is preliminary data.</text>
</comment>
<evidence type="ECO:0008006" key="3">
    <source>
        <dbReference type="Google" id="ProtNLM"/>
    </source>
</evidence>
<organism evidence="1 2">
    <name type="scientific">Agrococcus citreus</name>
    <dbReference type="NCBI Taxonomy" id="84643"/>
    <lineage>
        <taxon>Bacteria</taxon>
        <taxon>Bacillati</taxon>
        <taxon>Actinomycetota</taxon>
        <taxon>Actinomycetes</taxon>
        <taxon>Micrococcales</taxon>
        <taxon>Microbacteriaceae</taxon>
        <taxon>Agrococcus</taxon>
    </lineage>
</organism>
<name>A0ABP4JQM6_9MICO</name>
<keyword evidence="2" id="KW-1185">Reference proteome</keyword>
<dbReference type="Pfam" id="PF04402">
    <property type="entry name" value="SIMPL"/>
    <property type="match status" value="1"/>
</dbReference>
<dbReference type="PANTHER" id="PTHR34387">
    <property type="entry name" value="SLR1258 PROTEIN"/>
    <property type="match status" value="1"/>
</dbReference>
<sequence length="227" mass="23984">MVEITVCGSAVERAAAERATVTVQSRWSAPSPEAAMHAVAEAHDRLVTDAEAHEAEGAAESWHADRVWISHHEEWVGEGQPRRSVYTAAAAVTVRFRDFEALGTWIGRVGLHQTHEVGGIQWSLSDATERQRARAARTRAIADAVERAGDYAAAAGLGAPVIDAIQEPGTMPPGPVAPKGRMAAMAMEAADAGPAVSLEAGELEVRAAVEVRFVADALRHDRGSAGD</sequence>
<evidence type="ECO:0000313" key="1">
    <source>
        <dbReference type="EMBL" id="GAA1425978.1"/>
    </source>
</evidence>
<dbReference type="EMBL" id="BAAAKK010000006">
    <property type="protein sequence ID" value="GAA1425978.1"/>
    <property type="molecule type" value="Genomic_DNA"/>
</dbReference>
<dbReference type="InterPro" id="IPR007497">
    <property type="entry name" value="SIMPL/DUF541"/>
</dbReference>
<reference evidence="2" key="1">
    <citation type="journal article" date="2019" name="Int. J. Syst. Evol. Microbiol.">
        <title>The Global Catalogue of Microorganisms (GCM) 10K type strain sequencing project: providing services to taxonomists for standard genome sequencing and annotation.</title>
        <authorList>
            <consortium name="The Broad Institute Genomics Platform"/>
            <consortium name="The Broad Institute Genome Sequencing Center for Infectious Disease"/>
            <person name="Wu L."/>
            <person name="Ma J."/>
        </authorList>
    </citation>
    <scope>NUCLEOTIDE SEQUENCE [LARGE SCALE GENOMIC DNA]</scope>
    <source>
        <strain evidence="2">JCM 12398</strain>
    </source>
</reference>
<dbReference type="InterPro" id="IPR052022">
    <property type="entry name" value="26kDa_periplasmic_antigen"/>
</dbReference>
<evidence type="ECO:0000313" key="2">
    <source>
        <dbReference type="Proteomes" id="UP001501266"/>
    </source>
</evidence>
<accession>A0ABP4JQM6</accession>
<dbReference type="RefSeq" id="WP_343921109.1">
    <property type="nucleotide sequence ID" value="NZ_BAAAKK010000006.1"/>
</dbReference>
<gene>
    <name evidence="1" type="ORF">GCM10009640_25880</name>
</gene>
<protein>
    <recommendedName>
        <fullName evidence="3">DUF541 domain-containing protein</fullName>
    </recommendedName>
</protein>
<proteinExistence type="predicted"/>
<dbReference type="Proteomes" id="UP001501266">
    <property type="component" value="Unassembled WGS sequence"/>
</dbReference>
<dbReference type="Gene3D" id="3.30.110.170">
    <property type="entry name" value="Protein of unknown function (DUF541), domain 1"/>
    <property type="match status" value="1"/>
</dbReference>
<dbReference type="PANTHER" id="PTHR34387:SF1">
    <property type="entry name" value="PERIPLASMIC IMMUNOGENIC PROTEIN"/>
    <property type="match status" value="1"/>
</dbReference>